<dbReference type="STRING" id="68775.A0A5C3MI47"/>
<dbReference type="EMBL" id="ML213590">
    <property type="protein sequence ID" value="TFK44365.1"/>
    <property type="molecule type" value="Genomic_DNA"/>
</dbReference>
<evidence type="ECO:0000313" key="1">
    <source>
        <dbReference type="EMBL" id="TFK44365.1"/>
    </source>
</evidence>
<gene>
    <name evidence="1" type="ORF">BDQ12DRAFT_594487</name>
</gene>
<protein>
    <submittedName>
        <fullName evidence="1">Uncharacterized protein</fullName>
    </submittedName>
</protein>
<accession>A0A5C3MI47</accession>
<proteinExistence type="predicted"/>
<organism evidence="1 2">
    <name type="scientific">Crucibulum laeve</name>
    <dbReference type="NCBI Taxonomy" id="68775"/>
    <lineage>
        <taxon>Eukaryota</taxon>
        <taxon>Fungi</taxon>
        <taxon>Dikarya</taxon>
        <taxon>Basidiomycota</taxon>
        <taxon>Agaricomycotina</taxon>
        <taxon>Agaricomycetes</taxon>
        <taxon>Agaricomycetidae</taxon>
        <taxon>Agaricales</taxon>
        <taxon>Agaricineae</taxon>
        <taxon>Nidulariaceae</taxon>
        <taxon>Crucibulum</taxon>
    </lineage>
</organism>
<reference evidence="1 2" key="1">
    <citation type="journal article" date="2019" name="Nat. Ecol. Evol.">
        <title>Megaphylogeny resolves global patterns of mushroom evolution.</title>
        <authorList>
            <person name="Varga T."/>
            <person name="Krizsan K."/>
            <person name="Foldi C."/>
            <person name="Dima B."/>
            <person name="Sanchez-Garcia M."/>
            <person name="Sanchez-Ramirez S."/>
            <person name="Szollosi G.J."/>
            <person name="Szarkandi J.G."/>
            <person name="Papp V."/>
            <person name="Albert L."/>
            <person name="Andreopoulos W."/>
            <person name="Angelini C."/>
            <person name="Antonin V."/>
            <person name="Barry K.W."/>
            <person name="Bougher N.L."/>
            <person name="Buchanan P."/>
            <person name="Buyck B."/>
            <person name="Bense V."/>
            <person name="Catcheside P."/>
            <person name="Chovatia M."/>
            <person name="Cooper J."/>
            <person name="Damon W."/>
            <person name="Desjardin D."/>
            <person name="Finy P."/>
            <person name="Geml J."/>
            <person name="Haridas S."/>
            <person name="Hughes K."/>
            <person name="Justo A."/>
            <person name="Karasinski D."/>
            <person name="Kautmanova I."/>
            <person name="Kiss B."/>
            <person name="Kocsube S."/>
            <person name="Kotiranta H."/>
            <person name="LaButti K.M."/>
            <person name="Lechner B.E."/>
            <person name="Liimatainen K."/>
            <person name="Lipzen A."/>
            <person name="Lukacs Z."/>
            <person name="Mihaltcheva S."/>
            <person name="Morgado L.N."/>
            <person name="Niskanen T."/>
            <person name="Noordeloos M.E."/>
            <person name="Ohm R.A."/>
            <person name="Ortiz-Santana B."/>
            <person name="Ovrebo C."/>
            <person name="Racz N."/>
            <person name="Riley R."/>
            <person name="Savchenko A."/>
            <person name="Shiryaev A."/>
            <person name="Soop K."/>
            <person name="Spirin V."/>
            <person name="Szebenyi C."/>
            <person name="Tomsovsky M."/>
            <person name="Tulloss R.E."/>
            <person name="Uehling J."/>
            <person name="Grigoriev I.V."/>
            <person name="Vagvolgyi C."/>
            <person name="Papp T."/>
            <person name="Martin F.M."/>
            <person name="Miettinen O."/>
            <person name="Hibbett D.S."/>
            <person name="Nagy L.G."/>
        </authorList>
    </citation>
    <scope>NUCLEOTIDE SEQUENCE [LARGE SCALE GENOMIC DNA]</scope>
    <source>
        <strain evidence="1 2">CBS 166.37</strain>
    </source>
</reference>
<dbReference type="AlphaFoldDB" id="A0A5C3MI47"/>
<name>A0A5C3MI47_9AGAR</name>
<feature type="non-terminal residue" evidence="1">
    <location>
        <position position="150"/>
    </location>
</feature>
<evidence type="ECO:0000313" key="2">
    <source>
        <dbReference type="Proteomes" id="UP000308652"/>
    </source>
</evidence>
<dbReference type="OrthoDB" id="128536at2759"/>
<sequence>MRLAYPASHLQSRLNDSLLALKIARHSPCSVCTTCPGLHPPPGIDVVLDEQFGESSLGDLEQYGSDDDDIPSTYLEQCECGHDTRQHNADESELGRGEFERRSRVAIRLDELLQDSGRLLDFDYDDEDITSLRRQMTHHVSKMTVSNSSP</sequence>
<dbReference type="Proteomes" id="UP000308652">
    <property type="component" value="Unassembled WGS sequence"/>
</dbReference>
<keyword evidence="2" id="KW-1185">Reference proteome</keyword>